<name>A0A9N7V948_PLEPL</name>
<evidence type="ECO:0000313" key="1">
    <source>
        <dbReference type="EMBL" id="CAB1444309.1"/>
    </source>
</evidence>
<gene>
    <name evidence="1" type="ORF">PLEPLA_LOCUS32025</name>
</gene>
<accession>A0A9N7V948</accession>
<organism evidence="1 2">
    <name type="scientific">Pleuronectes platessa</name>
    <name type="common">European plaice</name>
    <dbReference type="NCBI Taxonomy" id="8262"/>
    <lineage>
        <taxon>Eukaryota</taxon>
        <taxon>Metazoa</taxon>
        <taxon>Chordata</taxon>
        <taxon>Craniata</taxon>
        <taxon>Vertebrata</taxon>
        <taxon>Euteleostomi</taxon>
        <taxon>Actinopterygii</taxon>
        <taxon>Neopterygii</taxon>
        <taxon>Teleostei</taxon>
        <taxon>Neoteleostei</taxon>
        <taxon>Acanthomorphata</taxon>
        <taxon>Carangaria</taxon>
        <taxon>Pleuronectiformes</taxon>
        <taxon>Pleuronectoidei</taxon>
        <taxon>Pleuronectidae</taxon>
        <taxon>Pleuronectes</taxon>
    </lineage>
</organism>
<dbReference type="EMBL" id="CADEAL010003335">
    <property type="protein sequence ID" value="CAB1444309.1"/>
    <property type="molecule type" value="Genomic_DNA"/>
</dbReference>
<proteinExistence type="predicted"/>
<dbReference type="AlphaFoldDB" id="A0A9N7V948"/>
<dbReference type="PANTHER" id="PTHR44826">
    <property type="entry name" value="SPORE COAT PROTEIN SP85"/>
    <property type="match status" value="1"/>
</dbReference>
<reference evidence="1" key="1">
    <citation type="submission" date="2020-03" db="EMBL/GenBank/DDBJ databases">
        <authorList>
            <person name="Weist P."/>
        </authorList>
    </citation>
    <scope>NUCLEOTIDE SEQUENCE</scope>
</reference>
<sequence length="152" mass="16559">MTACGGFLPGLRLADHNKEKTIDMKRISQFGVSKVHPSSHPSLPPSIPLCIQTSLHPSLYPSQPPSIPTSLHPSTHPPIQPSIYPPIHLSNHPSLHPSVLHPSIHPSTHPSIPFFPLKDDNIEICIKAGTSSHPVYIGGILRMTNNNRHVGM</sequence>
<protein>
    <submittedName>
        <fullName evidence="1">Uncharacterized protein</fullName>
    </submittedName>
</protein>
<dbReference type="Proteomes" id="UP001153269">
    <property type="component" value="Unassembled WGS sequence"/>
</dbReference>
<dbReference type="PANTHER" id="PTHR44826:SF5">
    <property type="entry name" value="DYNEIN HEAVY CHAIN"/>
    <property type="match status" value="1"/>
</dbReference>
<dbReference type="InterPro" id="IPR051860">
    <property type="entry name" value="Plasmodium_CSP_Invasion"/>
</dbReference>
<comment type="caution">
    <text evidence="1">The sequence shown here is derived from an EMBL/GenBank/DDBJ whole genome shotgun (WGS) entry which is preliminary data.</text>
</comment>
<evidence type="ECO:0000313" key="2">
    <source>
        <dbReference type="Proteomes" id="UP001153269"/>
    </source>
</evidence>
<keyword evidence="2" id="KW-1185">Reference proteome</keyword>